<name>A0A5C6UYR1_9FLAO</name>
<dbReference type="AlphaFoldDB" id="A0A5C6UYR1"/>
<evidence type="ECO:0000313" key="2">
    <source>
        <dbReference type="EMBL" id="TXC78623.1"/>
    </source>
</evidence>
<feature type="transmembrane region" description="Helical" evidence="1">
    <location>
        <begin position="110"/>
        <end position="128"/>
    </location>
</feature>
<dbReference type="InterPro" id="IPR025250">
    <property type="entry name" value="DUF4199"/>
</dbReference>
<protein>
    <submittedName>
        <fullName evidence="2">DUF4199 domain-containing protein</fullName>
    </submittedName>
</protein>
<dbReference type="OrthoDB" id="5766000at2"/>
<comment type="caution">
    <text evidence="2">The sequence shown here is derived from an EMBL/GenBank/DDBJ whole genome shotgun (WGS) entry which is preliminary data.</text>
</comment>
<dbReference type="EMBL" id="VORB01000006">
    <property type="protein sequence ID" value="TXC78623.1"/>
    <property type="molecule type" value="Genomic_DNA"/>
</dbReference>
<feature type="transmembrane region" description="Helical" evidence="1">
    <location>
        <begin position="41"/>
        <end position="57"/>
    </location>
</feature>
<gene>
    <name evidence="2" type="ORF">FRX97_07865</name>
</gene>
<feature type="transmembrane region" description="Helical" evidence="1">
    <location>
        <begin position="77"/>
        <end position="98"/>
    </location>
</feature>
<keyword evidence="3" id="KW-1185">Reference proteome</keyword>
<dbReference type="Pfam" id="PF13858">
    <property type="entry name" value="DUF4199"/>
    <property type="match status" value="1"/>
</dbReference>
<reference evidence="2 3" key="1">
    <citation type="submission" date="2019-08" db="EMBL/GenBank/DDBJ databases">
        <title>Genome of Luteibaculum oceani JCM 18817.</title>
        <authorList>
            <person name="Bowman J.P."/>
        </authorList>
    </citation>
    <scope>NUCLEOTIDE SEQUENCE [LARGE SCALE GENOMIC DNA]</scope>
    <source>
        <strain evidence="2 3">JCM 18817</strain>
    </source>
</reference>
<keyword evidence="1" id="KW-1133">Transmembrane helix</keyword>
<keyword evidence="1" id="KW-0812">Transmembrane</keyword>
<evidence type="ECO:0000256" key="1">
    <source>
        <dbReference type="SAM" id="Phobius"/>
    </source>
</evidence>
<accession>A0A5C6UYR1</accession>
<sequence>MDKLAVELKWSAIALILELITGHLSIRYITPETAVFDVGNPLIIGVLAICLYLGILFKKQKYFGGRISFSKAFRTGIIIGFLVAFMQPMLYWIIAMVYANPPQLGNAGSIIGILLLHILLSPLIAFILKRNKPSEEF</sequence>
<keyword evidence="1" id="KW-0472">Membrane</keyword>
<proteinExistence type="predicted"/>
<organism evidence="2 3">
    <name type="scientific">Luteibaculum oceani</name>
    <dbReference type="NCBI Taxonomy" id="1294296"/>
    <lineage>
        <taxon>Bacteria</taxon>
        <taxon>Pseudomonadati</taxon>
        <taxon>Bacteroidota</taxon>
        <taxon>Flavobacteriia</taxon>
        <taxon>Flavobacteriales</taxon>
        <taxon>Luteibaculaceae</taxon>
        <taxon>Luteibaculum</taxon>
    </lineage>
</organism>
<dbReference type="RefSeq" id="WP_147014650.1">
    <property type="nucleotide sequence ID" value="NZ_VORB01000006.1"/>
</dbReference>
<dbReference type="Proteomes" id="UP000321168">
    <property type="component" value="Unassembled WGS sequence"/>
</dbReference>
<evidence type="ECO:0000313" key="3">
    <source>
        <dbReference type="Proteomes" id="UP000321168"/>
    </source>
</evidence>